<dbReference type="Proteomes" id="UP000441586">
    <property type="component" value="Unassembled WGS sequence"/>
</dbReference>
<feature type="chain" id="PRO_5025604376" description="Oxygen tolerance" evidence="2">
    <location>
        <begin position="21"/>
        <end position="452"/>
    </location>
</feature>
<evidence type="ECO:0000313" key="3">
    <source>
        <dbReference type="EMBL" id="KAE9625977.1"/>
    </source>
</evidence>
<accession>A0A6A4REB7</accession>
<reference evidence="3 4" key="1">
    <citation type="submission" date="2019-12" db="EMBL/GenBank/DDBJ databases">
        <authorList>
            <person name="Zhang Y.-J."/>
        </authorList>
    </citation>
    <scope>NUCLEOTIDE SEQUENCE [LARGE SCALE GENOMIC DNA]</scope>
    <source>
        <strain evidence="3 4">H18S-6</strain>
    </source>
</reference>
<evidence type="ECO:0000256" key="2">
    <source>
        <dbReference type="SAM" id="SignalP"/>
    </source>
</evidence>
<gene>
    <name evidence="3" type="ORF">GP644_21610</name>
</gene>
<comment type="caution">
    <text evidence="3">The sequence shown here is derived from an EMBL/GenBank/DDBJ whole genome shotgun (WGS) entry which is preliminary data.</text>
</comment>
<feature type="region of interest" description="Disordered" evidence="1">
    <location>
        <begin position="206"/>
        <end position="227"/>
    </location>
</feature>
<dbReference type="AlphaFoldDB" id="A0A6A4REB7"/>
<organism evidence="3 4">
    <name type="scientific">Parasedimentitalea maritima</name>
    <dbReference type="NCBI Taxonomy" id="2578117"/>
    <lineage>
        <taxon>Bacteria</taxon>
        <taxon>Pseudomonadati</taxon>
        <taxon>Pseudomonadota</taxon>
        <taxon>Alphaproteobacteria</taxon>
        <taxon>Rhodobacterales</taxon>
        <taxon>Paracoccaceae</taxon>
        <taxon>Parasedimentitalea</taxon>
    </lineage>
</organism>
<protein>
    <recommendedName>
        <fullName evidence="5">Oxygen tolerance</fullName>
    </recommendedName>
</protein>
<name>A0A6A4REB7_9RHOB</name>
<proteinExistence type="predicted"/>
<feature type="compositionally biased region" description="Low complexity" evidence="1">
    <location>
        <begin position="206"/>
        <end position="219"/>
    </location>
</feature>
<evidence type="ECO:0000313" key="4">
    <source>
        <dbReference type="Proteomes" id="UP000441586"/>
    </source>
</evidence>
<sequence length="452" mass="49473">MTLRLFFSMLIFALMGFHVAAQEHPPQAGSPRLSVTLSDGPYIVGQPITLRVKILVPTWMPTPPVYPSFEQPNLLIRLPERSTHPVSETISGETWSGTSRTYQLYPLELGAFRIPSQSVQITSAGPSAQPVKTEHQLEAISFTAELPKGAEVMEPPVIVASDFSLEQEFSGLEELNVGDALTRRVIAQIEGTTAILIPSLIPTPIQSTSETSEEQLSSLRGYPKDPTIEESVERGSLSGIRIEEVSYLAQVGGSATLPSIEIEWFDIGKGTVETARLDALTVHVAKPPEAPRAPGERALQLAAALAFLALAVLVLRSIRPRLHNCIQILKTRWMSSELFARRAVQQSIKSEDLWQLQAKLATWRGHFPSLTPSQCCEIEQALTQVGRGLYGPSTSNRTTTSKTTADCHKQWKAVKHAYTRLCSQAKADKKRQTGTNSLPGLNPSPVSPPPHQ</sequence>
<feature type="region of interest" description="Disordered" evidence="1">
    <location>
        <begin position="425"/>
        <end position="452"/>
    </location>
</feature>
<evidence type="ECO:0000256" key="1">
    <source>
        <dbReference type="SAM" id="MobiDB-lite"/>
    </source>
</evidence>
<dbReference type="RefSeq" id="WP_158981561.1">
    <property type="nucleotide sequence ID" value="NZ_WSFO01000017.1"/>
</dbReference>
<dbReference type="EMBL" id="WSFO01000017">
    <property type="protein sequence ID" value="KAE9625977.1"/>
    <property type="molecule type" value="Genomic_DNA"/>
</dbReference>
<dbReference type="InterPro" id="IPR025738">
    <property type="entry name" value="BatD"/>
</dbReference>
<evidence type="ECO:0008006" key="5">
    <source>
        <dbReference type="Google" id="ProtNLM"/>
    </source>
</evidence>
<keyword evidence="2" id="KW-0732">Signal</keyword>
<feature type="signal peptide" evidence="2">
    <location>
        <begin position="1"/>
        <end position="20"/>
    </location>
</feature>
<dbReference type="PANTHER" id="PTHR40940">
    <property type="entry name" value="PROTEIN BATD-RELATED"/>
    <property type="match status" value="1"/>
</dbReference>
<dbReference type="PANTHER" id="PTHR40940:SF1">
    <property type="entry name" value="PROTEIN BATD"/>
    <property type="match status" value="1"/>
</dbReference>